<keyword evidence="6 7" id="KW-0961">Cell wall biogenesis/degradation</keyword>
<reference evidence="9" key="1">
    <citation type="submission" date="2016-12" db="EMBL/GenBank/DDBJ databases">
        <authorList>
            <person name="Meng X."/>
        </authorList>
    </citation>
    <scope>NUCLEOTIDE SEQUENCE [LARGE SCALE GENOMIC DNA]</scope>
    <source>
        <strain evidence="9">DSM 20732</strain>
    </source>
</reference>
<comment type="subcellular location">
    <subcellularLocation>
        <location evidence="7">Cell membrane</location>
        <topology evidence="7">Single-pass membrane protein</topology>
    </subcellularLocation>
</comment>
<dbReference type="HAMAP" id="MF_02065">
    <property type="entry name" value="MltG"/>
    <property type="match status" value="1"/>
</dbReference>
<keyword evidence="9" id="KW-1185">Reference proteome</keyword>
<protein>
    <recommendedName>
        <fullName evidence="7">Endolytic murein transglycosylase</fullName>
        <ecNumber evidence="7">4.2.2.29</ecNumber>
    </recommendedName>
    <alternativeName>
        <fullName evidence="7">Peptidoglycan lytic transglycosylase</fullName>
    </alternativeName>
    <alternativeName>
        <fullName evidence="7">Peptidoglycan polymerization terminase</fullName>
    </alternativeName>
</protein>
<dbReference type="InParanoid" id="A0A1Q5PYL5"/>
<dbReference type="EMBL" id="MQVS01000002">
    <property type="protein sequence ID" value="OKL52525.1"/>
    <property type="molecule type" value="Genomic_DNA"/>
</dbReference>
<dbReference type="Pfam" id="PF02618">
    <property type="entry name" value="YceG"/>
    <property type="match status" value="1"/>
</dbReference>
<gene>
    <name evidence="7" type="primary">mltG</name>
    <name evidence="8" type="ORF">BSZ40_02910</name>
</gene>
<feature type="transmembrane region" description="Helical" evidence="7">
    <location>
        <begin position="21"/>
        <end position="39"/>
    </location>
</feature>
<dbReference type="FunCoup" id="A0A1Q5PYL5">
    <property type="interactions" value="4"/>
</dbReference>
<dbReference type="InterPro" id="IPR003770">
    <property type="entry name" value="MLTG-like"/>
</dbReference>
<proteinExistence type="inferred from homology"/>
<evidence type="ECO:0000256" key="2">
    <source>
        <dbReference type="ARBA" id="ARBA00022692"/>
    </source>
</evidence>
<dbReference type="NCBIfam" id="TIGR00247">
    <property type="entry name" value="endolytic transglycosylase MltG"/>
    <property type="match status" value="1"/>
</dbReference>
<evidence type="ECO:0000256" key="3">
    <source>
        <dbReference type="ARBA" id="ARBA00022989"/>
    </source>
</evidence>
<evidence type="ECO:0000256" key="7">
    <source>
        <dbReference type="HAMAP-Rule" id="MF_02065"/>
    </source>
</evidence>
<feature type="site" description="Important for catalytic activity" evidence="7">
    <location>
        <position position="241"/>
    </location>
</feature>
<keyword evidence="3 7" id="KW-1133">Transmembrane helix</keyword>
<comment type="caution">
    <text evidence="8">The sequence shown here is derived from an EMBL/GenBank/DDBJ whole genome shotgun (WGS) entry which is preliminary data.</text>
</comment>
<evidence type="ECO:0000313" key="9">
    <source>
        <dbReference type="Proteomes" id="UP000185612"/>
    </source>
</evidence>
<dbReference type="CDD" id="cd08010">
    <property type="entry name" value="MltG_like"/>
    <property type="match status" value="1"/>
</dbReference>
<dbReference type="Proteomes" id="UP000185612">
    <property type="component" value="Unassembled WGS sequence"/>
</dbReference>
<keyword evidence="2 7" id="KW-0812">Transmembrane</keyword>
<dbReference type="EC" id="4.2.2.29" evidence="7"/>
<dbReference type="GO" id="GO:0009252">
    <property type="term" value="P:peptidoglycan biosynthetic process"/>
    <property type="evidence" value="ECO:0007669"/>
    <property type="project" value="UniProtKB-UniRule"/>
</dbReference>
<dbReference type="STRING" id="52770.BSZ40_02910"/>
<dbReference type="AlphaFoldDB" id="A0A1Q5PYL5"/>
<dbReference type="PANTHER" id="PTHR30518">
    <property type="entry name" value="ENDOLYTIC MUREIN TRANSGLYCOSYLASE"/>
    <property type="match status" value="1"/>
</dbReference>
<comment type="similarity">
    <text evidence="7">Belongs to the transglycosylase MltG family.</text>
</comment>
<evidence type="ECO:0000313" key="8">
    <source>
        <dbReference type="EMBL" id="OKL52525.1"/>
    </source>
</evidence>
<evidence type="ECO:0000256" key="6">
    <source>
        <dbReference type="ARBA" id="ARBA00023316"/>
    </source>
</evidence>
<evidence type="ECO:0000256" key="4">
    <source>
        <dbReference type="ARBA" id="ARBA00023136"/>
    </source>
</evidence>
<evidence type="ECO:0000256" key="1">
    <source>
        <dbReference type="ARBA" id="ARBA00022475"/>
    </source>
</evidence>
<keyword evidence="5 7" id="KW-0456">Lyase</keyword>
<evidence type="ECO:0000256" key="5">
    <source>
        <dbReference type="ARBA" id="ARBA00023239"/>
    </source>
</evidence>
<dbReference type="GO" id="GO:0071555">
    <property type="term" value="P:cell wall organization"/>
    <property type="evidence" value="ECO:0007669"/>
    <property type="project" value="UniProtKB-KW"/>
</dbReference>
<keyword evidence="1 7" id="KW-1003">Cell membrane</keyword>
<keyword evidence="4 7" id="KW-0472">Membrane</keyword>
<sequence>MDLLTQAPADGKKRGRHPVRTFFVLVLVVGMVAGIGYFASRAVMAMGLFDSKESASVEDYPGPGGESVTITVAPGATGNDIAESLVNAGVTASLTRTLGALNENADALKIQPGTYALRKEMRAADAVAMLLDPAARADTKLTIPEGWGKKAIADKLAEIGGFPREEVEAALTDPALGLPAEAKGNAEGWLAPATYTIDPGAKPLDVLKQMVELQIQRLDALQVPADKRQEVLIKASILEKEGKYEKDYLRVARVIENRLSQPDEETQGKLQMDSVVCYGLGKVICELDDPEIADPSNAYNVYQHQGLPPGPIANAGEPALQAVLNPEPGPWLYFVTIDLNSAETRFASTYEEHKKNVALLATWCESHRDVCNEKKKN</sequence>
<name>A0A1Q5PYL5_9ACTO</name>
<comment type="catalytic activity">
    <reaction evidence="7">
        <text>a peptidoglycan chain = a peptidoglycan chain with N-acetyl-1,6-anhydromuramyl-[peptide] at the reducing end + a peptidoglycan chain with N-acetylglucosamine at the non-reducing end.</text>
        <dbReference type="EC" id="4.2.2.29"/>
    </reaction>
</comment>
<dbReference type="PANTHER" id="PTHR30518:SF2">
    <property type="entry name" value="ENDOLYTIC MUREIN TRANSGLYCOSYLASE"/>
    <property type="match status" value="1"/>
</dbReference>
<accession>A0A1Q5PYL5</accession>
<dbReference type="GO" id="GO:0008932">
    <property type="term" value="F:lytic endotransglycosylase activity"/>
    <property type="evidence" value="ECO:0007669"/>
    <property type="project" value="UniProtKB-UniRule"/>
</dbReference>
<organism evidence="8 9">
    <name type="scientific">Buchananella hordeovulneris</name>
    <dbReference type="NCBI Taxonomy" id="52770"/>
    <lineage>
        <taxon>Bacteria</taxon>
        <taxon>Bacillati</taxon>
        <taxon>Actinomycetota</taxon>
        <taxon>Actinomycetes</taxon>
        <taxon>Actinomycetales</taxon>
        <taxon>Actinomycetaceae</taxon>
        <taxon>Buchananella</taxon>
    </lineage>
</organism>
<dbReference type="Gene3D" id="3.30.1490.480">
    <property type="entry name" value="Endolytic murein transglycosylase"/>
    <property type="match status" value="1"/>
</dbReference>
<comment type="function">
    <text evidence="7">Functions as a peptidoglycan terminase that cleaves nascent peptidoglycan strands endolytically to terminate their elongation.</text>
</comment>
<dbReference type="GO" id="GO:0005886">
    <property type="term" value="C:plasma membrane"/>
    <property type="evidence" value="ECO:0007669"/>
    <property type="project" value="UniProtKB-SubCell"/>
</dbReference>